<dbReference type="EMBL" id="BNCQ01000008">
    <property type="protein sequence ID" value="GIM00707.1"/>
    <property type="molecule type" value="Genomic_DNA"/>
</dbReference>
<comment type="caution">
    <text evidence="2">The sequence shown here is derived from an EMBL/GenBank/DDBJ whole genome shotgun (WGS) entry which is preliminary data.</text>
</comment>
<evidence type="ECO:0000313" key="3">
    <source>
        <dbReference type="Proteomes" id="UP000722791"/>
    </source>
</evidence>
<accession>A0A8J4G5X9</accession>
<proteinExistence type="predicted"/>
<dbReference type="AlphaFoldDB" id="A0A8J4G5X9"/>
<evidence type="ECO:0000313" key="4">
    <source>
        <dbReference type="Proteomes" id="UP000747110"/>
    </source>
</evidence>
<keyword evidence="4" id="KW-1185">Reference proteome</keyword>
<gene>
    <name evidence="1" type="ORF">Vretifemale_5637</name>
    <name evidence="2" type="ORF">Vretimale_5657</name>
</gene>
<reference evidence="2" key="1">
    <citation type="journal article" date="2021" name="Proc. Natl. Acad. Sci. U.S.A.">
        <title>Three genomes in the algal genus Volvox reveal the fate of a haploid sex-determining region after a transition to homothallism.</title>
        <authorList>
            <person name="Yamamoto K."/>
            <person name="Hamaji T."/>
            <person name="Kawai-Toyooka H."/>
            <person name="Matsuzaki R."/>
            <person name="Takahashi F."/>
            <person name="Nishimura Y."/>
            <person name="Kawachi M."/>
            <person name="Noguchi H."/>
            <person name="Minakuchi Y."/>
            <person name="Umen J.G."/>
            <person name="Toyoda A."/>
            <person name="Nozaki H."/>
        </authorList>
    </citation>
    <scope>NUCLEOTIDE SEQUENCE</scope>
    <source>
        <strain evidence="2">NIES-3785</strain>
        <strain evidence="1">NIES-3786</strain>
    </source>
</reference>
<dbReference type="Proteomes" id="UP000747110">
    <property type="component" value="Unassembled WGS sequence"/>
</dbReference>
<sequence length="131" mass="14300">MSGARSTKACHPISFPVQLQSVPKTFPHANCRFHVNMKFAVCLVALHGDHGLHPVARGPTTLVKSLCGDMFQSDNSPARPELQQAAHTGGVGQMRCLNNLPQTAWTTRNYWEAQAAKRSDSNNQAPTVHTL</sequence>
<evidence type="ECO:0000313" key="1">
    <source>
        <dbReference type="EMBL" id="GIL75993.1"/>
    </source>
</evidence>
<evidence type="ECO:0000313" key="2">
    <source>
        <dbReference type="EMBL" id="GIM00707.1"/>
    </source>
</evidence>
<protein>
    <submittedName>
        <fullName evidence="2">Uncharacterized protein</fullName>
    </submittedName>
</protein>
<dbReference type="OrthoDB" id="340500at2759"/>
<dbReference type="Proteomes" id="UP000722791">
    <property type="component" value="Unassembled WGS sequence"/>
</dbReference>
<organism evidence="2 3">
    <name type="scientific">Volvox reticuliferus</name>
    <dbReference type="NCBI Taxonomy" id="1737510"/>
    <lineage>
        <taxon>Eukaryota</taxon>
        <taxon>Viridiplantae</taxon>
        <taxon>Chlorophyta</taxon>
        <taxon>core chlorophytes</taxon>
        <taxon>Chlorophyceae</taxon>
        <taxon>CS clade</taxon>
        <taxon>Chlamydomonadales</taxon>
        <taxon>Volvocaceae</taxon>
        <taxon>Volvox</taxon>
    </lineage>
</organism>
<name>A0A8J4G5X9_9CHLO</name>
<dbReference type="EMBL" id="BNCP01000008">
    <property type="protein sequence ID" value="GIL75993.1"/>
    <property type="molecule type" value="Genomic_DNA"/>
</dbReference>